<evidence type="ECO:0000256" key="3">
    <source>
        <dbReference type="SAM" id="MobiDB-lite"/>
    </source>
</evidence>
<dbReference type="PANTHER" id="PTHR30328">
    <property type="entry name" value="TRANSCRIPTIONAL REPRESSOR"/>
    <property type="match status" value="1"/>
</dbReference>
<keyword evidence="1 2" id="KW-0238">DNA-binding</keyword>
<feature type="region of interest" description="Disordered" evidence="3">
    <location>
        <begin position="245"/>
        <end position="268"/>
    </location>
</feature>
<dbReference type="Gene3D" id="1.10.357.10">
    <property type="entry name" value="Tetracycline Repressor, domain 2"/>
    <property type="match status" value="1"/>
</dbReference>
<name>A0ABY7U8J7_9CORY</name>
<accession>A0ABY7U8J7</accession>
<sequence>MHTSPETCHRADDPAFRTVDVAVILFGRHGFAPTTLDAVAAKARTTKRAITYQFGDKRGLYRAALSRATHLLSPEKSELEDSFVVPAEGMHSVIMVICERYLNNPDATQLLLRENIDPVLSPAEYPTLREDTDLALHLNRLLIRGQDSGAFRPGISADDVLMITRSLLAYRVSTHLTATAVWGVDLATPENTRGLTRLAVDTVLSLLTGNIPDNGEASYLLPRELSDSHGDGIYGADDHGASAAELRTADVAPTISSRKSQKIPQTPI</sequence>
<dbReference type="PROSITE" id="PS50977">
    <property type="entry name" value="HTH_TETR_2"/>
    <property type="match status" value="1"/>
</dbReference>
<reference evidence="5 6" key="1">
    <citation type="submission" date="2020-10" db="EMBL/GenBank/DDBJ databases">
        <title>Complete genome sequence of Corynebacterium massiliense DSM 45435, type strain of Corynebacterium massiliense.</title>
        <authorList>
            <person name="Busche T."/>
            <person name="Kalinowski J."/>
            <person name="Ruckert C."/>
        </authorList>
    </citation>
    <scope>NUCLEOTIDE SEQUENCE [LARGE SCALE GENOMIC DNA]</scope>
    <source>
        <strain evidence="5 6">DSM 45435</strain>
    </source>
</reference>
<keyword evidence="6" id="KW-1185">Reference proteome</keyword>
<dbReference type="EMBL" id="CP063189">
    <property type="protein sequence ID" value="WCZ33019.1"/>
    <property type="molecule type" value="Genomic_DNA"/>
</dbReference>
<evidence type="ECO:0000313" key="5">
    <source>
        <dbReference type="EMBL" id="WCZ33019.1"/>
    </source>
</evidence>
<evidence type="ECO:0000313" key="6">
    <source>
        <dbReference type="Proteomes" id="UP001220064"/>
    </source>
</evidence>
<dbReference type="PANTHER" id="PTHR30328:SF54">
    <property type="entry name" value="HTH-TYPE TRANSCRIPTIONAL REPRESSOR SCO4008"/>
    <property type="match status" value="1"/>
</dbReference>
<dbReference type="InterPro" id="IPR001647">
    <property type="entry name" value="HTH_TetR"/>
</dbReference>
<dbReference type="InterPro" id="IPR036271">
    <property type="entry name" value="Tet_transcr_reg_TetR-rel_C_sf"/>
</dbReference>
<dbReference type="Pfam" id="PF17938">
    <property type="entry name" value="TetR_C_29"/>
    <property type="match status" value="1"/>
</dbReference>
<proteinExistence type="predicted"/>
<dbReference type="InterPro" id="IPR041474">
    <property type="entry name" value="NicS_C"/>
</dbReference>
<evidence type="ECO:0000259" key="4">
    <source>
        <dbReference type="PROSITE" id="PS50977"/>
    </source>
</evidence>
<gene>
    <name evidence="5" type="primary">nicS</name>
    <name evidence="5" type="ORF">CMASS_07945</name>
</gene>
<dbReference type="InterPro" id="IPR050109">
    <property type="entry name" value="HTH-type_TetR-like_transc_reg"/>
</dbReference>
<dbReference type="SUPFAM" id="SSF46689">
    <property type="entry name" value="Homeodomain-like"/>
    <property type="match status" value="1"/>
</dbReference>
<feature type="DNA-binding region" description="H-T-H motif" evidence="2">
    <location>
        <begin position="35"/>
        <end position="54"/>
    </location>
</feature>
<organism evidence="5 6">
    <name type="scientific">Corynebacterium massiliense DSM 45435</name>
    <dbReference type="NCBI Taxonomy" id="1121364"/>
    <lineage>
        <taxon>Bacteria</taxon>
        <taxon>Bacillati</taxon>
        <taxon>Actinomycetota</taxon>
        <taxon>Actinomycetes</taxon>
        <taxon>Mycobacteriales</taxon>
        <taxon>Corynebacteriaceae</taxon>
        <taxon>Corynebacterium</taxon>
    </lineage>
</organism>
<dbReference type="InterPro" id="IPR009057">
    <property type="entry name" value="Homeodomain-like_sf"/>
</dbReference>
<evidence type="ECO:0000256" key="1">
    <source>
        <dbReference type="ARBA" id="ARBA00023125"/>
    </source>
</evidence>
<evidence type="ECO:0000256" key="2">
    <source>
        <dbReference type="PROSITE-ProRule" id="PRU00335"/>
    </source>
</evidence>
<feature type="compositionally biased region" description="Polar residues" evidence="3">
    <location>
        <begin position="254"/>
        <end position="268"/>
    </location>
</feature>
<protein>
    <submittedName>
        <fullName evidence="5">HTH-type transcriptional repressor NicS</fullName>
    </submittedName>
</protein>
<dbReference type="Pfam" id="PF00440">
    <property type="entry name" value="TetR_N"/>
    <property type="match status" value="1"/>
</dbReference>
<dbReference type="SUPFAM" id="SSF48498">
    <property type="entry name" value="Tetracyclin repressor-like, C-terminal domain"/>
    <property type="match status" value="1"/>
</dbReference>
<dbReference type="RefSeq" id="WP_169460806.1">
    <property type="nucleotide sequence ID" value="NZ_ATVG01000008.1"/>
</dbReference>
<dbReference type="Proteomes" id="UP001220064">
    <property type="component" value="Chromosome"/>
</dbReference>
<feature type="domain" description="HTH tetR-type" evidence="4">
    <location>
        <begin position="12"/>
        <end position="72"/>
    </location>
</feature>